<comment type="function">
    <text evidence="6">Part of the ABC transporter DppABCDF involved in the uptake of various di/tripeptides. Is also involved in the uptake of phaseolotoxin, a toxic tripeptide inhibiting the enzyme ornithine carbamoyltransferase. Responsible for energy coupling to the transport system.</text>
</comment>
<feature type="domain" description="ABC transporter" evidence="8">
    <location>
        <begin position="5"/>
        <end position="254"/>
    </location>
</feature>
<sequence length="323" mass="35728">MSCVLEAQDLTRHYNVSRGLFKPTALVRALNGVSFSLQAGKTLAVVGESGCGKSTLARALTLIEEPSSGSLQIAGREVAGASNDLRKQLRRDVQMVFQNPYASLNPRQKIGDQLAEPLLINTGLDRGERRERVQAMMQQVGLRPEHYQRYPHMFSGGQRQRIALARAMMLQPKVLVADEPTSALDVSIQAQVLNLFMDLQEQFATGYVFISHNLAVVRHVADDVLVMYLGRPVEMGPAAALYDRPLHPYTRALLSATPAIHPDPDKPRVKISGELPNPLDPPSGCAFHKRCPHADERCRGERPELRLIDARQVACHHVERIAG</sequence>
<evidence type="ECO:0000256" key="7">
    <source>
        <dbReference type="ARBA" id="ARBA00065473"/>
    </source>
</evidence>
<evidence type="ECO:0000256" key="2">
    <source>
        <dbReference type="ARBA" id="ARBA00022741"/>
    </source>
</evidence>
<protein>
    <recommendedName>
        <fullName evidence="4">ABC-type dipeptide transporter</fullName>
        <ecNumber evidence="4">7.4.2.9</ecNumber>
    </recommendedName>
</protein>
<dbReference type="PANTHER" id="PTHR43776:SF6">
    <property type="entry name" value="DIPEPTIDE TRANSPORT ATP-BINDING PROTEIN DPPF"/>
    <property type="match status" value="1"/>
</dbReference>
<dbReference type="InterPro" id="IPR017871">
    <property type="entry name" value="ABC_transporter-like_CS"/>
</dbReference>
<dbReference type="PROSITE" id="PS00211">
    <property type="entry name" value="ABC_TRANSPORTER_1"/>
    <property type="match status" value="1"/>
</dbReference>
<dbReference type="OrthoDB" id="9784450at2"/>
<dbReference type="PANTHER" id="PTHR43776">
    <property type="entry name" value="TRANSPORT ATP-BINDING PROTEIN"/>
    <property type="match status" value="1"/>
</dbReference>
<dbReference type="InterPro" id="IPR013563">
    <property type="entry name" value="Oligopep_ABC_C"/>
</dbReference>
<evidence type="ECO:0000259" key="8">
    <source>
        <dbReference type="PROSITE" id="PS50893"/>
    </source>
</evidence>
<reference evidence="9" key="1">
    <citation type="submission" date="2018-11" db="EMBL/GenBank/DDBJ databases">
        <authorList>
            <consortium name="Genoscope - CEA"/>
            <person name="William W."/>
        </authorList>
    </citation>
    <scope>NUCLEOTIDE SEQUENCE [LARGE SCALE GENOMIC DNA]</scope>
    <source>
        <strain evidence="9">T9AD</strain>
    </source>
</reference>
<comment type="catalytic activity">
    <reaction evidence="5">
        <text>a dipeptide(out) + ATP + H2O = a dipeptide(in) + ADP + phosphate + H(+)</text>
        <dbReference type="Rhea" id="RHEA:23120"/>
        <dbReference type="ChEBI" id="CHEBI:15377"/>
        <dbReference type="ChEBI" id="CHEBI:15378"/>
        <dbReference type="ChEBI" id="CHEBI:30616"/>
        <dbReference type="ChEBI" id="CHEBI:43474"/>
        <dbReference type="ChEBI" id="CHEBI:90799"/>
        <dbReference type="ChEBI" id="CHEBI:456216"/>
        <dbReference type="EC" id="7.4.2.9"/>
    </reaction>
</comment>
<dbReference type="AlphaFoldDB" id="A0A653B746"/>
<evidence type="ECO:0000256" key="4">
    <source>
        <dbReference type="ARBA" id="ARBA00038852"/>
    </source>
</evidence>
<name>A0A653B746_ECTOL</name>
<gene>
    <name evidence="9" type="primary">dppF</name>
    <name evidence="9" type="ORF">POT9AD_3380</name>
</gene>
<evidence type="ECO:0000256" key="1">
    <source>
        <dbReference type="ARBA" id="ARBA00022448"/>
    </source>
</evidence>
<evidence type="ECO:0000313" key="9">
    <source>
        <dbReference type="EMBL" id="VDN64355.1"/>
    </source>
</evidence>
<evidence type="ECO:0000256" key="3">
    <source>
        <dbReference type="ARBA" id="ARBA00022840"/>
    </source>
</evidence>
<organism evidence="9">
    <name type="scientific">Ectopseudomonas oleovorans</name>
    <name type="common">Pseudomonas oleovorans</name>
    <dbReference type="NCBI Taxonomy" id="301"/>
    <lineage>
        <taxon>Bacteria</taxon>
        <taxon>Pseudomonadati</taxon>
        <taxon>Pseudomonadota</taxon>
        <taxon>Gammaproteobacteria</taxon>
        <taxon>Pseudomonadales</taxon>
        <taxon>Pseudomonadaceae</taxon>
        <taxon>Ectopseudomonas</taxon>
    </lineage>
</organism>
<dbReference type="SMART" id="SM00382">
    <property type="entry name" value="AAA"/>
    <property type="match status" value="1"/>
</dbReference>
<evidence type="ECO:0000256" key="5">
    <source>
        <dbReference type="ARBA" id="ARBA00047356"/>
    </source>
</evidence>
<dbReference type="PROSITE" id="PS50893">
    <property type="entry name" value="ABC_TRANSPORTER_2"/>
    <property type="match status" value="1"/>
</dbReference>
<evidence type="ECO:0000256" key="6">
    <source>
        <dbReference type="ARBA" id="ARBA00058018"/>
    </source>
</evidence>
<dbReference type="GO" id="GO:0005524">
    <property type="term" value="F:ATP binding"/>
    <property type="evidence" value="ECO:0007669"/>
    <property type="project" value="UniProtKB-KW"/>
</dbReference>
<dbReference type="InterPro" id="IPR003439">
    <property type="entry name" value="ABC_transporter-like_ATP-bd"/>
</dbReference>
<dbReference type="FunFam" id="3.40.50.300:FF:000016">
    <property type="entry name" value="Oligopeptide ABC transporter ATP-binding component"/>
    <property type="match status" value="1"/>
</dbReference>
<dbReference type="EC" id="7.4.2.9" evidence="4"/>
<accession>A0A653B746</accession>
<dbReference type="NCBIfam" id="TIGR01727">
    <property type="entry name" value="oligo_HPY"/>
    <property type="match status" value="1"/>
</dbReference>
<dbReference type="GO" id="GO:0055085">
    <property type="term" value="P:transmembrane transport"/>
    <property type="evidence" value="ECO:0007669"/>
    <property type="project" value="UniProtKB-ARBA"/>
</dbReference>
<dbReference type="NCBIfam" id="NF008453">
    <property type="entry name" value="PRK11308.1"/>
    <property type="match status" value="1"/>
</dbReference>
<dbReference type="InterPro" id="IPR050319">
    <property type="entry name" value="ABC_transp_ATP-bind"/>
</dbReference>
<dbReference type="GO" id="GO:0016887">
    <property type="term" value="F:ATP hydrolysis activity"/>
    <property type="evidence" value="ECO:0007669"/>
    <property type="project" value="InterPro"/>
</dbReference>
<keyword evidence="2" id="KW-0547">Nucleotide-binding</keyword>
<dbReference type="EMBL" id="LR130779">
    <property type="protein sequence ID" value="VDN64355.1"/>
    <property type="molecule type" value="Genomic_DNA"/>
</dbReference>
<dbReference type="Pfam" id="PF00005">
    <property type="entry name" value="ABC_tran"/>
    <property type="match status" value="1"/>
</dbReference>
<proteinExistence type="predicted"/>
<dbReference type="Pfam" id="PF08352">
    <property type="entry name" value="oligo_HPY"/>
    <property type="match status" value="1"/>
</dbReference>
<dbReference type="Gene3D" id="3.40.50.300">
    <property type="entry name" value="P-loop containing nucleotide triphosphate hydrolases"/>
    <property type="match status" value="1"/>
</dbReference>
<comment type="subunit">
    <text evidence="7">The complex is composed of two ATP-binding proteins (DppD and DppF), two transmembrane proteins (DppB and DppC) and a solute-binding protein (DppA1-A5). Five orthologous SBPs (DppA1-A5) are present in P.aeruginosa, which increases the substrate specificity of the DppBCDF transporter.</text>
</comment>
<dbReference type="InterPro" id="IPR027417">
    <property type="entry name" value="P-loop_NTPase"/>
</dbReference>
<dbReference type="SUPFAM" id="SSF52540">
    <property type="entry name" value="P-loop containing nucleoside triphosphate hydrolases"/>
    <property type="match status" value="1"/>
</dbReference>
<dbReference type="GO" id="GO:0015833">
    <property type="term" value="P:peptide transport"/>
    <property type="evidence" value="ECO:0007669"/>
    <property type="project" value="InterPro"/>
</dbReference>
<dbReference type="InterPro" id="IPR003593">
    <property type="entry name" value="AAA+_ATPase"/>
</dbReference>
<dbReference type="CDD" id="cd03257">
    <property type="entry name" value="ABC_NikE_OppD_transporters"/>
    <property type="match status" value="1"/>
</dbReference>
<keyword evidence="1" id="KW-0813">Transport</keyword>
<keyword evidence="3 9" id="KW-0067">ATP-binding</keyword>